<keyword evidence="3" id="KW-0812">Transmembrane</keyword>
<dbReference type="PANTHER" id="PTHR15157:SF24">
    <property type="entry name" value="VACUOLAR PROTEIN SORTING 38"/>
    <property type="match status" value="1"/>
</dbReference>
<name>A0A3L6GAU1_MAIZE</name>
<feature type="compositionally biased region" description="Low complexity" evidence="2">
    <location>
        <begin position="1"/>
        <end position="10"/>
    </location>
</feature>
<keyword evidence="3" id="KW-1133">Transmembrane helix</keyword>
<evidence type="ECO:0000313" key="6">
    <source>
        <dbReference type="Proteomes" id="UP000251960"/>
    </source>
</evidence>
<feature type="transmembrane region" description="Helical" evidence="3">
    <location>
        <begin position="474"/>
        <end position="501"/>
    </location>
</feature>
<evidence type="ECO:0000256" key="2">
    <source>
        <dbReference type="SAM" id="MobiDB-lite"/>
    </source>
</evidence>
<dbReference type="InterPro" id="IPR004864">
    <property type="entry name" value="LEA_2"/>
</dbReference>
<sequence length="673" mass="73062">MEDSAPSSAAPDPPLSPPPSTPPHPHPHPPEEEGGCWVLVPASEVEGAHAPKVIHWDDLQQELARLWSLSAALQPAEDRKAHLTARLESALQVRQAFLEQDNELAEMRQRLQERTDRLGDLKTRAKKLSEDVVVRREQLCVKIRTLSGASKALEAARSNLKEANELLSGENGCGRLKDLEQQLRMRQQYMVAQVAQIYPVRPLDEQSSDHKPGFTSNITKTSNVESVLPNSPQNRPLVILGLQLSKLSVKKTGYFSDKTEVQKSSTVLGYAAHAVSLIASYLNVPLRYPLRFGGSRSYVLDPAPSVEPSSITSVGTSVPPSTSMRTTEFPLFLDSQETTRSSYAIFLLNKDIEQLLNYIGAESLGPRHVLANLKQLTTIIQSQGYISDATGGACSWENYPCCSVFLDVDSAGEKHGPGSTAHGCGWSCCDPLADVWSTALVPKDQVLREPPPDRARRYKKLAGQPARRRRLRRACCLSCAALLAILLAAAAFAGAVCLAFRPRAPSFSVPSALAIRGLANATATATGAAAPLSPALDAAVRADNGRNGKVGVEYRAGGAVAVSYAGQRLAAGPWPAFRQAPRNVTVVAAAMRGQGVRLSDARRRQLAADRAAGAVPLTLEARVPVRLRFGKVLRTWTVHVRARCEVAVDRLDGDATAVNRGCRVRVKPLWWWW</sequence>
<protein>
    <submittedName>
        <fullName evidence="5">NDR1/HIN1-like protein 13</fullName>
    </submittedName>
</protein>
<keyword evidence="3" id="KW-0472">Membrane</keyword>
<dbReference type="Pfam" id="PF03168">
    <property type="entry name" value="LEA_2"/>
    <property type="match status" value="1"/>
</dbReference>
<gene>
    <name evidence="5" type="primary">NHL13_0</name>
    <name evidence="5" type="ORF">Zm00014a_033999</name>
</gene>
<organism evidence="5 6">
    <name type="scientific">Zea mays</name>
    <name type="common">Maize</name>
    <dbReference type="NCBI Taxonomy" id="4577"/>
    <lineage>
        <taxon>Eukaryota</taxon>
        <taxon>Viridiplantae</taxon>
        <taxon>Streptophyta</taxon>
        <taxon>Embryophyta</taxon>
        <taxon>Tracheophyta</taxon>
        <taxon>Spermatophyta</taxon>
        <taxon>Magnoliopsida</taxon>
        <taxon>Liliopsida</taxon>
        <taxon>Poales</taxon>
        <taxon>Poaceae</taxon>
        <taxon>PACMAD clade</taxon>
        <taxon>Panicoideae</taxon>
        <taxon>Andropogonodae</taxon>
        <taxon>Andropogoneae</taxon>
        <taxon>Tripsacinae</taxon>
        <taxon>Zea</taxon>
    </lineage>
</organism>
<dbReference type="PANTHER" id="PTHR15157">
    <property type="entry name" value="UV RADIATION RESISTANCE-ASSOCIATED GENE PROTEIN"/>
    <property type="match status" value="1"/>
</dbReference>
<evidence type="ECO:0000256" key="1">
    <source>
        <dbReference type="SAM" id="Coils"/>
    </source>
</evidence>
<accession>A0A3L6GAU1</accession>
<dbReference type="ExpressionAtlas" id="A0A3L6GAU1">
    <property type="expression patterns" value="baseline and differential"/>
</dbReference>
<keyword evidence="1" id="KW-0175">Coiled coil</keyword>
<comment type="caution">
    <text evidence="5">The sequence shown here is derived from an EMBL/GenBank/DDBJ whole genome shotgun (WGS) entry which is preliminary data.</text>
</comment>
<dbReference type="EMBL" id="NCVQ01000002">
    <property type="protein sequence ID" value="PWZ45683.1"/>
    <property type="molecule type" value="Genomic_DNA"/>
</dbReference>
<proteinExistence type="predicted"/>
<evidence type="ECO:0000256" key="3">
    <source>
        <dbReference type="SAM" id="Phobius"/>
    </source>
</evidence>
<feature type="coiled-coil region" evidence="1">
    <location>
        <begin position="104"/>
        <end position="170"/>
    </location>
</feature>
<feature type="domain" description="Late embryogenesis abundant protein LEA-2 subgroup" evidence="4">
    <location>
        <begin position="540"/>
        <end position="644"/>
    </location>
</feature>
<dbReference type="Proteomes" id="UP000251960">
    <property type="component" value="Chromosome 10"/>
</dbReference>
<evidence type="ECO:0000313" key="5">
    <source>
        <dbReference type="EMBL" id="PWZ45683.1"/>
    </source>
</evidence>
<reference evidence="5 6" key="1">
    <citation type="journal article" date="2018" name="Nat. Genet.">
        <title>Extensive intraspecific gene order and gene structural variations between Mo17 and other maize genomes.</title>
        <authorList>
            <person name="Sun S."/>
            <person name="Zhou Y."/>
            <person name="Chen J."/>
            <person name="Shi J."/>
            <person name="Zhao H."/>
            <person name="Zhao H."/>
            <person name="Song W."/>
            <person name="Zhang M."/>
            <person name="Cui Y."/>
            <person name="Dong X."/>
            <person name="Liu H."/>
            <person name="Ma X."/>
            <person name="Jiao Y."/>
            <person name="Wang B."/>
            <person name="Wei X."/>
            <person name="Stein J.C."/>
            <person name="Glaubitz J.C."/>
            <person name="Lu F."/>
            <person name="Yu G."/>
            <person name="Liang C."/>
            <person name="Fengler K."/>
            <person name="Li B."/>
            <person name="Rafalski A."/>
            <person name="Schnable P.S."/>
            <person name="Ware D.H."/>
            <person name="Buckler E.S."/>
            <person name="Lai J."/>
        </authorList>
    </citation>
    <scope>NUCLEOTIDE SEQUENCE [LARGE SCALE GENOMIC DNA]</scope>
    <source>
        <strain evidence="6">cv. Missouri 17</strain>
        <tissue evidence="5">Seedling</tissue>
    </source>
</reference>
<feature type="region of interest" description="Disordered" evidence="2">
    <location>
        <begin position="1"/>
        <end position="35"/>
    </location>
</feature>
<feature type="compositionally biased region" description="Pro residues" evidence="2">
    <location>
        <begin position="11"/>
        <end position="24"/>
    </location>
</feature>
<dbReference type="AlphaFoldDB" id="A0A3L6GAU1"/>
<evidence type="ECO:0000259" key="4">
    <source>
        <dbReference type="Pfam" id="PF03168"/>
    </source>
</evidence>